<dbReference type="PRINTS" id="PR00189">
    <property type="entry name" value="TRNSTHYRETIN"/>
</dbReference>
<evidence type="ECO:0000256" key="6">
    <source>
        <dbReference type="ARBA" id="ARBA00022801"/>
    </source>
</evidence>
<dbReference type="Pfam" id="PF00576">
    <property type="entry name" value="Transthyretin"/>
    <property type="match status" value="1"/>
</dbReference>
<dbReference type="InterPro" id="IPR036817">
    <property type="entry name" value="Transthyretin/HIU_hydrolase_sf"/>
</dbReference>
<evidence type="ECO:0000256" key="7">
    <source>
        <dbReference type="PIRSR" id="PIRSR600895-51"/>
    </source>
</evidence>
<dbReference type="Proteomes" id="UP000310689">
    <property type="component" value="Unassembled WGS sequence"/>
</dbReference>
<comment type="function">
    <text evidence="2">Catalyzes the hydrolysis of 5-hydroxyisourate (HIU) to 2-oxo-4-hydroxy-4-carboxy-5-ureidoimidazoline (OHCU).</text>
</comment>
<comment type="similarity">
    <text evidence="3 8">Belongs to the transthyretin family. 5-hydroxyisourate hydrolase subfamily.</text>
</comment>
<dbReference type="InterPro" id="IPR023416">
    <property type="entry name" value="Transthyretin/HIU_hydrolase_d"/>
</dbReference>
<evidence type="ECO:0000256" key="8">
    <source>
        <dbReference type="RuleBase" id="RU361270"/>
    </source>
</evidence>
<evidence type="ECO:0000259" key="9">
    <source>
        <dbReference type="SMART" id="SM00095"/>
    </source>
</evidence>
<comment type="subunit">
    <text evidence="4 8">Homotetramer.</text>
</comment>
<organism evidence="10 11">
    <name type="scientific">Wallemia ichthyophaga</name>
    <dbReference type="NCBI Taxonomy" id="245174"/>
    <lineage>
        <taxon>Eukaryota</taxon>
        <taxon>Fungi</taxon>
        <taxon>Dikarya</taxon>
        <taxon>Basidiomycota</taxon>
        <taxon>Wallemiomycotina</taxon>
        <taxon>Wallemiomycetes</taxon>
        <taxon>Wallemiales</taxon>
        <taxon>Wallemiaceae</taxon>
        <taxon>Wallemia</taxon>
    </lineage>
</organism>
<dbReference type="NCBIfam" id="TIGR02962">
    <property type="entry name" value="hdxy_isourate"/>
    <property type="match status" value="1"/>
</dbReference>
<evidence type="ECO:0000256" key="2">
    <source>
        <dbReference type="ARBA" id="ARBA00002704"/>
    </source>
</evidence>
<sequence>MSSGKSESSPVTVHVLDTVSGKPAQGITVEISDVSKNTMGIEKTNENGRCDTILEKLIQNRPAKGAYKARFYTEEYWSKKYTIPFHPFVDVWFSILNTKEHYHIPLLITPASYTTYRGS</sequence>
<dbReference type="EMBL" id="SPOI01000072">
    <property type="protein sequence ID" value="TIB38148.1"/>
    <property type="molecule type" value="Genomic_DNA"/>
</dbReference>
<evidence type="ECO:0000256" key="5">
    <source>
        <dbReference type="ARBA" id="ARBA00022631"/>
    </source>
</evidence>
<dbReference type="InterPro" id="IPR023418">
    <property type="entry name" value="Thyroxine_BS"/>
</dbReference>
<proteinExistence type="inferred from homology"/>
<feature type="binding site" evidence="7">
    <location>
        <position position="49"/>
    </location>
    <ligand>
        <name>substrate</name>
    </ligand>
</feature>
<dbReference type="PANTHER" id="PTHR10395">
    <property type="entry name" value="URICASE AND TRANSTHYRETIN-RELATED"/>
    <property type="match status" value="1"/>
</dbReference>
<dbReference type="PANTHER" id="PTHR10395:SF7">
    <property type="entry name" value="5-HYDROXYISOURATE HYDROLASE"/>
    <property type="match status" value="1"/>
</dbReference>
<protein>
    <recommendedName>
        <fullName evidence="8">5-hydroxyisourate hydrolase</fullName>
        <shortName evidence="8">HIU hydrolase</shortName>
        <shortName evidence="8">HIUHase</shortName>
        <ecNumber evidence="8">3.5.2.17</ecNumber>
    </recommendedName>
</protein>
<dbReference type="SUPFAM" id="SSF49472">
    <property type="entry name" value="Transthyretin (synonym: prealbumin)"/>
    <property type="match status" value="1"/>
</dbReference>
<feature type="binding site" evidence="7">
    <location>
        <position position="14"/>
    </location>
    <ligand>
        <name>substrate</name>
    </ligand>
</feature>
<dbReference type="InterPro" id="IPR014306">
    <property type="entry name" value="Hydroxyisourate_hydrolase"/>
</dbReference>
<dbReference type="SMART" id="SM00095">
    <property type="entry name" value="TR_THY"/>
    <property type="match status" value="1"/>
</dbReference>
<feature type="domain" description="Transthyretin/hydroxyisourate hydrolase" evidence="9">
    <location>
        <begin position="6"/>
        <end position="118"/>
    </location>
</feature>
<dbReference type="InterPro" id="IPR000895">
    <property type="entry name" value="Transthyretin/HIU_hydrolase"/>
</dbReference>
<dbReference type="PROSITE" id="PS00768">
    <property type="entry name" value="TRANSTHYRETIN_1"/>
    <property type="match status" value="1"/>
</dbReference>
<dbReference type="Gene3D" id="2.60.40.180">
    <property type="entry name" value="Transthyretin/hydroxyisourate hydrolase domain"/>
    <property type="match status" value="1"/>
</dbReference>
<reference evidence="10 11" key="1">
    <citation type="submission" date="2019-03" db="EMBL/GenBank/DDBJ databases">
        <title>Sequencing 23 genomes of Wallemia ichthyophaga.</title>
        <authorList>
            <person name="Gostincar C."/>
        </authorList>
    </citation>
    <scope>NUCLEOTIDE SEQUENCE [LARGE SCALE GENOMIC DNA]</scope>
    <source>
        <strain evidence="10 11">EXF-6200</strain>
    </source>
</reference>
<evidence type="ECO:0000256" key="1">
    <source>
        <dbReference type="ARBA" id="ARBA00001043"/>
    </source>
</evidence>
<dbReference type="EC" id="3.5.2.17" evidence="8"/>
<evidence type="ECO:0000313" key="11">
    <source>
        <dbReference type="Proteomes" id="UP000310689"/>
    </source>
</evidence>
<dbReference type="GO" id="GO:0006144">
    <property type="term" value="P:purine nucleobase metabolic process"/>
    <property type="evidence" value="ECO:0007669"/>
    <property type="project" value="UniProtKB-KW"/>
</dbReference>
<gene>
    <name evidence="10" type="ORF">E3P86_01807</name>
</gene>
<dbReference type="GO" id="GO:0033971">
    <property type="term" value="F:hydroxyisourate hydrolase activity"/>
    <property type="evidence" value="ECO:0007669"/>
    <property type="project" value="UniProtKB-EC"/>
</dbReference>
<keyword evidence="6 8" id="KW-0378">Hydrolase</keyword>
<comment type="caution">
    <text evidence="10">The sequence shown here is derived from an EMBL/GenBank/DDBJ whole genome shotgun (WGS) entry which is preliminary data.</text>
</comment>
<feature type="binding site" evidence="7">
    <location>
        <position position="116"/>
    </location>
    <ligand>
        <name>substrate</name>
    </ligand>
</feature>
<dbReference type="AlphaFoldDB" id="A0A4T0J6V9"/>
<keyword evidence="5 8" id="KW-0659">Purine metabolism</keyword>
<accession>A0A4T0J6V9</accession>
<name>A0A4T0J6V9_WALIC</name>
<evidence type="ECO:0000256" key="4">
    <source>
        <dbReference type="ARBA" id="ARBA00011881"/>
    </source>
</evidence>
<evidence type="ECO:0000256" key="3">
    <source>
        <dbReference type="ARBA" id="ARBA00009850"/>
    </source>
</evidence>
<evidence type="ECO:0000313" key="10">
    <source>
        <dbReference type="EMBL" id="TIB38148.1"/>
    </source>
</evidence>
<comment type="catalytic activity">
    <reaction evidence="1 8">
        <text>5-hydroxyisourate + H2O = 5-hydroxy-2-oxo-4-ureido-2,5-dihydro-1H-imidazole-5-carboxylate + H(+)</text>
        <dbReference type="Rhea" id="RHEA:23736"/>
        <dbReference type="ChEBI" id="CHEBI:15377"/>
        <dbReference type="ChEBI" id="CHEBI:15378"/>
        <dbReference type="ChEBI" id="CHEBI:18072"/>
        <dbReference type="ChEBI" id="CHEBI:58639"/>
        <dbReference type="EC" id="3.5.2.17"/>
    </reaction>
</comment>